<dbReference type="InterPro" id="IPR036857">
    <property type="entry name" value="Thyroglobulin_1_sf"/>
</dbReference>
<keyword evidence="1" id="KW-1015">Disulfide bond</keyword>
<comment type="caution">
    <text evidence="2">Lacks conserved residue(s) required for the propagation of feature annotation.</text>
</comment>
<dbReference type="SUPFAM" id="SSF57610">
    <property type="entry name" value="Thyroglobulin type-1 domain"/>
    <property type="match status" value="1"/>
</dbReference>
<dbReference type="Pfam" id="PF00086">
    <property type="entry name" value="Thyroglobulin_1"/>
    <property type="match status" value="1"/>
</dbReference>
<organism evidence="6 7">
    <name type="scientific">Trichostrongylus colubriformis</name>
    <name type="common">Black scour worm</name>
    <dbReference type="NCBI Taxonomy" id="6319"/>
    <lineage>
        <taxon>Eukaryota</taxon>
        <taxon>Metazoa</taxon>
        <taxon>Ecdysozoa</taxon>
        <taxon>Nematoda</taxon>
        <taxon>Chromadorea</taxon>
        <taxon>Rhabditida</taxon>
        <taxon>Rhabditina</taxon>
        <taxon>Rhabditomorpha</taxon>
        <taxon>Strongyloidea</taxon>
        <taxon>Trichostrongylidae</taxon>
        <taxon>Trichostrongylus</taxon>
    </lineage>
</organism>
<evidence type="ECO:0000256" key="2">
    <source>
        <dbReference type="PROSITE-ProRule" id="PRU00500"/>
    </source>
</evidence>
<dbReference type="GO" id="GO:0005576">
    <property type="term" value="C:extracellular region"/>
    <property type="evidence" value="ECO:0007669"/>
    <property type="project" value="InterPro"/>
</dbReference>
<dbReference type="Gene3D" id="4.10.75.10">
    <property type="entry name" value="Elafin-like"/>
    <property type="match status" value="1"/>
</dbReference>
<dbReference type="GO" id="GO:0030414">
    <property type="term" value="F:peptidase inhibitor activity"/>
    <property type="evidence" value="ECO:0007669"/>
    <property type="project" value="InterPro"/>
</dbReference>
<dbReference type="Proteomes" id="UP001331761">
    <property type="component" value="Unassembled WGS sequence"/>
</dbReference>
<evidence type="ECO:0000256" key="3">
    <source>
        <dbReference type="SAM" id="SignalP"/>
    </source>
</evidence>
<keyword evidence="3" id="KW-0732">Signal</keyword>
<dbReference type="InterPro" id="IPR000716">
    <property type="entry name" value="Thyroglobulin_1"/>
</dbReference>
<dbReference type="SMART" id="SM00211">
    <property type="entry name" value="TY"/>
    <property type="match status" value="1"/>
</dbReference>
<dbReference type="PROSITE" id="PS51390">
    <property type="entry name" value="WAP"/>
    <property type="match status" value="1"/>
</dbReference>
<dbReference type="PROSITE" id="PS00484">
    <property type="entry name" value="THYROGLOBULIN_1_1"/>
    <property type="match status" value="1"/>
</dbReference>
<sequence length="318" mass="34184">MIFVLVITLTRLACGAISPVIEDLCFLRPPQCNLICTTGYQRGSTGGCICACATDPCQAKLCAVGEHCVTLNGVARCLQNSDSPRLECPRVLGGICTLRCQKDSDCAVAPFHNVITAFGKVHPISNSVKMVIPAVVNTTPTPVAFHIDQTSVEQVSPIPSKREKLGTCPPAGDEEPCSTYTKCTDDIQCPDVEKCCKNACGSVCVNPTKATNCIHLVVAVKKLPTQKLQNDYSPKCDENGKFAPIQCDQRQCWCVDVNYGTEISGSAVLAAMKRGDMCQELRLCGVTCSNHCPHGLKMTVFGCPDPTCECRDLCEGIR</sequence>
<dbReference type="CDD" id="cd00191">
    <property type="entry name" value="TY"/>
    <property type="match status" value="1"/>
</dbReference>
<dbReference type="SMART" id="SM00217">
    <property type="entry name" value="WAP"/>
    <property type="match status" value="1"/>
</dbReference>
<evidence type="ECO:0000256" key="1">
    <source>
        <dbReference type="ARBA" id="ARBA00023157"/>
    </source>
</evidence>
<feature type="signal peptide" evidence="3">
    <location>
        <begin position="1"/>
        <end position="15"/>
    </location>
</feature>
<evidence type="ECO:0000259" key="5">
    <source>
        <dbReference type="PROSITE" id="PS51390"/>
    </source>
</evidence>
<evidence type="ECO:0000259" key="4">
    <source>
        <dbReference type="PROSITE" id="PS51162"/>
    </source>
</evidence>
<dbReference type="EMBL" id="WIXE01005849">
    <property type="protein sequence ID" value="KAK5981844.1"/>
    <property type="molecule type" value="Genomic_DNA"/>
</dbReference>
<feature type="domain" description="Thyroglobulin type-1" evidence="4">
    <location>
        <begin position="210"/>
        <end position="278"/>
    </location>
</feature>
<dbReference type="PROSITE" id="PS51162">
    <property type="entry name" value="THYROGLOBULIN_1_2"/>
    <property type="match status" value="1"/>
</dbReference>
<name>A0AAN8J2T3_TRICO</name>
<reference evidence="6 7" key="1">
    <citation type="submission" date="2019-10" db="EMBL/GenBank/DDBJ databases">
        <title>Assembly and Annotation for the nematode Trichostrongylus colubriformis.</title>
        <authorList>
            <person name="Martin J."/>
        </authorList>
    </citation>
    <scope>NUCLEOTIDE SEQUENCE [LARGE SCALE GENOMIC DNA]</scope>
    <source>
        <strain evidence="6">G859</strain>
        <tissue evidence="6">Whole worm</tissue>
    </source>
</reference>
<gene>
    <name evidence="6" type="ORF">GCK32_010797</name>
</gene>
<dbReference type="PRINTS" id="PR00003">
    <property type="entry name" value="4DISULPHCORE"/>
</dbReference>
<dbReference type="Pfam" id="PF00095">
    <property type="entry name" value="WAP"/>
    <property type="match status" value="1"/>
</dbReference>
<feature type="domain" description="WAP" evidence="5">
    <location>
        <begin position="161"/>
        <end position="208"/>
    </location>
</feature>
<comment type="caution">
    <text evidence="6">The sequence shown here is derived from an EMBL/GenBank/DDBJ whole genome shotgun (WGS) entry which is preliminary data.</text>
</comment>
<accession>A0AAN8J2T3</accession>
<dbReference type="InterPro" id="IPR036645">
    <property type="entry name" value="Elafin-like_sf"/>
</dbReference>
<keyword evidence="7" id="KW-1185">Reference proteome</keyword>
<feature type="chain" id="PRO_5042822613" evidence="3">
    <location>
        <begin position="16"/>
        <end position="318"/>
    </location>
</feature>
<evidence type="ECO:0000313" key="7">
    <source>
        <dbReference type="Proteomes" id="UP001331761"/>
    </source>
</evidence>
<dbReference type="Gene3D" id="4.10.800.10">
    <property type="entry name" value="Thyroglobulin type-1"/>
    <property type="match status" value="1"/>
</dbReference>
<proteinExistence type="predicted"/>
<evidence type="ECO:0000313" key="6">
    <source>
        <dbReference type="EMBL" id="KAK5981844.1"/>
    </source>
</evidence>
<protein>
    <submittedName>
        <fullName evidence="6">WAP domain-containing protein</fullName>
    </submittedName>
</protein>
<dbReference type="InterPro" id="IPR008197">
    <property type="entry name" value="WAP_dom"/>
</dbReference>
<dbReference type="AlphaFoldDB" id="A0AAN8J2T3"/>